<reference evidence="4" key="1">
    <citation type="journal article" date="2019" name="Int. J. Syst. Evol. Microbiol.">
        <title>The Global Catalogue of Microorganisms (GCM) 10K type strain sequencing project: providing services to taxonomists for standard genome sequencing and annotation.</title>
        <authorList>
            <consortium name="The Broad Institute Genomics Platform"/>
            <consortium name="The Broad Institute Genome Sequencing Center for Infectious Disease"/>
            <person name="Wu L."/>
            <person name="Ma J."/>
        </authorList>
    </citation>
    <scope>NUCLEOTIDE SEQUENCE [LARGE SCALE GENOMIC DNA]</scope>
    <source>
        <strain evidence="4">CGMCC 1.15905</strain>
    </source>
</reference>
<evidence type="ECO:0000313" key="4">
    <source>
        <dbReference type="Proteomes" id="UP000623419"/>
    </source>
</evidence>
<evidence type="ECO:0000256" key="2">
    <source>
        <dbReference type="SAM" id="SignalP"/>
    </source>
</evidence>
<organism evidence="3 4">
    <name type="scientific">Arenimonas soli</name>
    <dbReference type="NCBI Taxonomy" id="2269504"/>
    <lineage>
        <taxon>Bacteria</taxon>
        <taxon>Pseudomonadati</taxon>
        <taxon>Pseudomonadota</taxon>
        <taxon>Gammaproteobacteria</taxon>
        <taxon>Lysobacterales</taxon>
        <taxon>Lysobacteraceae</taxon>
        <taxon>Arenimonas</taxon>
    </lineage>
</organism>
<dbReference type="Proteomes" id="UP000623419">
    <property type="component" value="Unassembled WGS sequence"/>
</dbReference>
<keyword evidence="2" id="KW-0732">Signal</keyword>
<dbReference type="PROSITE" id="PS51257">
    <property type="entry name" value="PROKAR_LIPOPROTEIN"/>
    <property type="match status" value="1"/>
</dbReference>
<accession>A0ABQ1HKX2</accession>
<evidence type="ECO:0000256" key="1">
    <source>
        <dbReference type="SAM" id="Coils"/>
    </source>
</evidence>
<gene>
    <name evidence="3" type="ORF">GCM10011521_18720</name>
</gene>
<evidence type="ECO:0000313" key="3">
    <source>
        <dbReference type="EMBL" id="GGA80665.1"/>
    </source>
</evidence>
<evidence type="ECO:0008006" key="5">
    <source>
        <dbReference type="Google" id="ProtNLM"/>
    </source>
</evidence>
<keyword evidence="4" id="KW-1185">Reference proteome</keyword>
<proteinExistence type="predicted"/>
<feature type="chain" id="PRO_5046454702" description="Lipoprotein" evidence="2">
    <location>
        <begin position="17"/>
        <end position="130"/>
    </location>
</feature>
<name>A0ABQ1HKX2_9GAMM</name>
<comment type="caution">
    <text evidence="3">The sequence shown here is derived from an EMBL/GenBank/DDBJ whole genome shotgun (WGS) entry which is preliminary data.</text>
</comment>
<dbReference type="RefSeq" id="WP_188663488.1">
    <property type="nucleotide sequence ID" value="NZ_BMKC01000002.1"/>
</dbReference>
<sequence length="130" mass="13993">MTWFKAACVLVLGALAACSSPLPSRSDCIVLATARPSILDEASSLTGVLGIAQEAGLPLAGYTVREEGLYLQFSSRCEAKAAMARELLAELQRQRPQIEIQFSVSEQEVLPSVDTIDVRGASWRDPGNQQ</sequence>
<protein>
    <recommendedName>
        <fullName evidence="5">Lipoprotein</fullName>
    </recommendedName>
</protein>
<feature type="signal peptide" evidence="2">
    <location>
        <begin position="1"/>
        <end position="16"/>
    </location>
</feature>
<keyword evidence="1" id="KW-0175">Coiled coil</keyword>
<feature type="coiled-coil region" evidence="1">
    <location>
        <begin position="74"/>
        <end position="101"/>
    </location>
</feature>
<dbReference type="EMBL" id="BMKC01000002">
    <property type="protein sequence ID" value="GGA80665.1"/>
    <property type="molecule type" value="Genomic_DNA"/>
</dbReference>